<feature type="transmembrane region" description="Helical" evidence="11">
    <location>
        <begin position="35"/>
        <end position="53"/>
    </location>
</feature>
<evidence type="ECO:0000256" key="9">
    <source>
        <dbReference type="ARBA" id="ARBA00023065"/>
    </source>
</evidence>
<keyword evidence="8 11" id="KW-1133">Transmembrane helix</keyword>
<organism evidence="13 14">
    <name type="scientific">Polymorphobacter multimanifer</name>
    <dbReference type="NCBI Taxonomy" id="1070431"/>
    <lineage>
        <taxon>Bacteria</taxon>
        <taxon>Pseudomonadati</taxon>
        <taxon>Pseudomonadota</taxon>
        <taxon>Alphaproteobacteria</taxon>
        <taxon>Sphingomonadales</taxon>
        <taxon>Sphingosinicellaceae</taxon>
        <taxon>Polymorphobacter</taxon>
    </lineage>
</organism>
<keyword evidence="9" id="KW-0406">Ion transport</keyword>
<dbReference type="PROSITE" id="PS51201">
    <property type="entry name" value="RCK_N"/>
    <property type="match status" value="1"/>
</dbReference>
<comment type="subcellular location">
    <subcellularLocation>
        <location evidence="1">Endomembrane system</location>
        <topology evidence="1">Multi-pass membrane protein</topology>
    </subcellularLocation>
</comment>
<evidence type="ECO:0000256" key="6">
    <source>
        <dbReference type="ARBA" id="ARBA00022692"/>
    </source>
</evidence>
<dbReference type="PANTHER" id="PTHR46157:SF8">
    <property type="entry name" value="GLUTATHIONE-REGULATED POTASSIUM-EFFLUX SYSTEM PROTEIN"/>
    <property type="match status" value="1"/>
</dbReference>
<dbReference type="AlphaFoldDB" id="A0A841L4F2"/>
<dbReference type="Proteomes" id="UP000538147">
    <property type="component" value="Unassembled WGS sequence"/>
</dbReference>
<keyword evidence="10 11" id="KW-0472">Membrane</keyword>
<comment type="caution">
    <text evidence="13">The sequence shown here is derived from an EMBL/GenBank/DDBJ whole genome shotgun (WGS) entry which is preliminary data.</text>
</comment>
<dbReference type="InterPro" id="IPR006153">
    <property type="entry name" value="Cation/H_exchanger_TM"/>
</dbReference>
<dbReference type="GO" id="GO:0005886">
    <property type="term" value="C:plasma membrane"/>
    <property type="evidence" value="ECO:0007669"/>
    <property type="project" value="TreeGrafter"/>
</dbReference>
<evidence type="ECO:0000256" key="1">
    <source>
        <dbReference type="ARBA" id="ARBA00004127"/>
    </source>
</evidence>
<feature type="transmembrane region" description="Helical" evidence="11">
    <location>
        <begin position="223"/>
        <end position="252"/>
    </location>
</feature>
<dbReference type="PANTHER" id="PTHR46157">
    <property type="entry name" value="K(+) EFFLUX ANTIPORTER 3, CHLOROPLASTIC"/>
    <property type="match status" value="1"/>
</dbReference>
<dbReference type="Gene3D" id="1.20.1530.20">
    <property type="match status" value="1"/>
</dbReference>
<keyword evidence="5" id="KW-0633">Potassium transport</keyword>
<dbReference type="InterPro" id="IPR038770">
    <property type="entry name" value="Na+/solute_symporter_sf"/>
</dbReference>
<dbReference type="GO" id="GO:0008324">
    <property type="term" value="F:monoatomic cation transmembrane transporter activity"/>
    <property type="evidence" value="ECO:0007669"/>
    <property type="project" value="InterPro"/>
</dbReference>
<dbReference type="NCBIfam" id="TIGR00932">
    <property type="entry name" value="2a37"/>
    <property type="match status" value="1"/>
</dbReference>
<evidence type="ECO:0000256" key="7">
    <source>
        <dbReference type="ARBA" id="ARBA00022958"/>
    </source>
</evidence>
<feature type="transmembrane region" description="Helical" evidence="11">
    <location>
        <begin position="117"/>
        <end position="140"/>
    </location>
</feature>
<protein>
    <submittedName>
        <fullName evidence="13">CPA2 family monovalent cation:H+ antiporter-2/glutathione-regulated potassium-efflux system protein KefB</fullName>
    </submittedName>
</protein>
<feature type="transmembrane region" description="Helical" evidence="11">
    <location>
        <begin position="354"/>
        <end position="379"/>
    </location>
</feature>
<evidence type="ECO:0000259" key="12">
    <source>
        <dbReference type="PROSITE" id="PS51201"/>
    </source>
</evidence>
<comment type="similarity">
    <text evidence="2">Belongs to the monovalent cation:proton antiporter 2 (CPA2) transporter (TC 2.A.37) family.</text>
</comment>
<dbReference type="GO" id="GO:0012505">
    <property type="term" value="C:endomembrane system"/>
    <property type="evidence" value="ECO:0007669"/>
    <property type="project" value="UniProtKB-SubCell"/>
</dbReference>
<keyword evidence="3" id="KW-0813">Transport</keyword>
<dbReference type="GO" id="GO:1902600">
    <property type="term" value="P:proton transmembrane transport"/>
    <property type="evidence" value="ECO:0007669"/>
    <property type="project" value="InterPro"/>
</dbReference>
<dbReference type="SUPFAM" id="SSF51735">
    <property type="entry name" value="NAD(P)-binding Rossmann-fold domains"/>
    <property type="match status" value="1"/>
</dbReference>
<feature type="transmembrane region" description="Helical" evidence="11">
    <location>
        <begin position="272"/>
        <end position="291"/>
    </location>
</feature>
<feature type="transmembrane region" description="Helical" evidence="11">
    <location>
        <begin position="59"/>
        <end position="78"/>
    </location>
</feature>
<keyword evidence="7" id="KW-0630">Potassium</keyword>
<evidence type="ECO:0000256" key="5">
    <source>
        <dbReference type="ARBA" id="ARBA00022538"/>
    </source>
</evidence>
<evidence type="ECO:0000256" key="2">
    <source>
        <dbReference type="ARBA" id="ARBA00005551"/>
    </source>
</evidence>
<evidence type="ECO:0000256" key="3">
    <source>
        <dbReference type="ARBA" id="ARBA00022448"/>
    </source>
</evidence>
<keyword evidence="4" id="KW-0050">Antiport</keyword>
<evidence type="ECO:0000313" key="14">
    <source>
        <dbReference type="Proteomes" id="UP000538147"/>
    </source>
</evidence>
<feature type="transmembrane region" description="Helical" evidence="11">
    <location>
        <begin position="152"/>
        <end position="174"/>
    </location>
</feature>
<dbReference type="InterPro" id="IPR003148">
    <property type="entry name" value="RCK_N"/>
</dbReference>
<keyword evidence="14" id="KW-1185">Reference proteome</keyword>
<name>A0A841L4F2_9SPHN</name>
<sequence length="610" mass="64424">MAGAPVPEFLPEAVVYLGASVVLVPLFVRAKLGAVLGYLAAGILIGPSVLGLVSEPERVLQYAEFGIVLLLFVIGLELQPSRLWAMRRDIFGLGLAQVVLCGLALTVVIFAMTSLSWQAALVVGLPLGLSSTALVMQLLAERGLAGTSFGERSFSILLFQDLAIVPMLTIVGALSRVPDPGAPPGWQVAAMTVAALGGLVLAGRYVLPVVFRIIGSLGAREAFVAAALLSVLGSAYLMASLGLSMALGAFVAGVMLAESPYRHALEADIEPFRGLLLGLFFIAIGMTLDLAVVQGQWLLVLGLVAALMSVKTGMIMVLARVFGKDWLSAFKMGLLLSQGGEFGFVLFAEAQRGLLLAPAAVQLFGAVVTVSMALTPLLFLAASRLQPRTVAGPVQDGPEMALHGDGMEGRAIVVGMGRVGQVVGQMLRARGVEVVGIDLDPQLIEVSQSFGNKVYFGDGRRLDILRAAGANEAGLLVFAVDGAWDPVTTLAPIQAAWPDLPILARAYDRTHWLALRRSGVETAVRETFESGVALGREALATLGTAETMIDQIEDVYRRRDSERLDLQLCSGDNQSGSDRLIRERISFESGALGEIPLVDDEEDDAAAVRA</sequence>
<keyword evidence="6 11" id="KW-0812">Transmembrane</keyword>
<dbReference type="Pfam" id="PF02254">
    <property type="entry name" value="TrkA_N"/>
    <property type="match status" value="1"/>
</dbReference>
<accession>A0A841L4F2</accession>
<dbReference type="Pfam" id="PF00999">
    <property type="entry name" value="Na_H_Exchanger"/>
    <property type="match status" value="1"/>
</dbReference>
<dbReference type="GO" id="GO:0006813">
    <property type="term" value="P:potassium ion transport"/>
    <property type="evidence" value="ECO:0007669"/>
    <property type="project" value="UniProtKB-KW"/>
</dbReference>
<evidence type="ECO:0000256" key="10">
    <source>
        <dbReference type="ARBA" id="ARBA00023136"/>
    </source>
</evidence>
<dbReference type="Gene3D" id="3.40.50.720">
    <property type="entry name" value="NAD(P)-binding Rossmann-like Domain"/>
    <property type="match status" value="1"/>
</dbReference>
<dbReference type="InterPro" id="IPR004771">
    <property type="entry name" value="K/H_exchanger"/>
</dbReference>
<evidence type="ECO:0000256" key="4">
    <source>
        <dbReference type="ARBA" id="ARBA00022449"/>
    </source>
</evidence>
<evidence type="ECO:0000256" key="8">
    <source>
        <dbReference type="ARBA" id="ARBA00022989"/>
    </source>
</evidence>
<feature type="transmembrane region" description="Helical" evidence="11">
    <location>
        <begin position="13"/>
        <end position="28"/>
    </location>
</feature>
<feature type="transmembrane region" description="Helical" evidence="11">
    <location>
        <begin position="90"/>
        <end position="111"/>
    </location>
</feature>
<reference evidence="13 14" key="1">
    <citation type="submission" date="2020-08" db="EMBL/GenBank/DDBJ databases">
        <title>Genomic Encyclopedia of Type Strains, Phase IV (KMG-IV): sequencing the most valuable type-strain genomes for metagenomic binning, comparative biology and taxonomic classification.</title>
        <authorList>
            <person name="Goeker M."/>
        </authorList>
    </citation>
    <scope>NUCLEOTIDE SEQUENCE [LARGE SCALE GENOMIC DNA]</scope>
    <source>
        <strain evidence="13 14">DSM 102189</strain>
    </source>
</reference>
<feature type="transmembrane region" description="Helical" evidence="11">
    <location>
        <begin position="186"/>
        <end position="211"/>
    </location>
</feature>
<evidence type="ECO:0000313" key="13">
    <source>
        <dbReference type="EMBL" id="MBB6227300.1"/>
    </source>
</evidence>
<proteinExistence type="inferred from homology"/>
<evidence type="ECO:0000256" key="11">
    <source>
        <dbReference type="SAM" id="Phobius"/>
    </source>
</evidence>
<dbReference type="GO" id="GO:0015297">
    <property type="term" value="F:antiporter activity"/>
    <property type="evidence" value="ECO:0007669"/>
    <property type="project" value="UniProtKB-KW"/>
</dbReference>
<feature type="transmembrane region" description="Helical" evidence="11">
    <location>
        <begin position="298"/>
        <end position="322"/>
    </location>
</feature>
<feature type="domain" description="RCK N-terminal" evidence="12">
    <location>
        <begin position="408"/>
        <end position="524"/>
    </location>
</feature>
<dbReference type="EMBL" id="JACIIV010000009">
    <property type="protein sequence ID" value="MBB6227300.1"/>
    <property type="molecule type" value="Genomic_DNA"/>
</dbReference>
<dbReference type="FunFam" id="3.40.50.720:FF:000036">
    <property type="entry name" value="Glutathione-regulated potassium-efflux system protein KefB"/>
    <property type="match status" value="1"/>
</dbReference>
<dbReference type="InterPro" id="IPR036291">
    <property type="entry name" value="NAD(P)-bd_dom_sf"/>
</dbReference>
<dbReference type="RefSeq" id="WP_184197618.1">
    <property type="nucleotide sequence ID" value="NZ_JACIIV010000009.1"/>
</dbReference>
<gene>
    <name evidence="13" type="ORF">FHS79_001466</name>
</gene>